<comment type="caution">
    <text evidence="2">The sequence shown here is derived from an EMBL/GenBank/DDBJ whole genome shotgun (WGS) entry which is preliminary data.</text>
</comment>
<dbReference type="InterPro" id="IPR001199">
    <property type="entry name" value="Cyt_B5-like_heme/steroid-bd"/>
</dbReference>
<dbReference type="Gene3D" id="3.10.120.10">
    <property type="entry name" value="Cytochrome b5-like heme/steroid binding domain"/>
    <property type="match status" value="1"/>
</dbReference>
<organism evidence="2 3">
    <name type="scientific">candidate division KSB3 bacterium</name>
    <dbReference type="NCBI Taxonomy" id="2044937"/>
    <lineage>
        <taxon>Bacteria</taxon>
        <taxon>candidate division KSB3</taxon>
    </lineage>
</organism>
<dbReference type="Pfam" id="PF00173">
    <property type="entry name" value="Cyt-b5"/>
    <property type="match status" value="1"/>
</dbReference>
<evidence type="ECO:0000313" key="2">
    <source>
        <dbReference type="EMBL" id="MBD3325515.1"/>
    </source>
</evidence>
<dbReference type="SUPFAM" id="SSF55856">
    <property type="entry name" value="Cytochrome b5-like heme/steroid binding domain"/>
    <property type="match status" value="1"/>
</dbReference>
<protein>
    <submittedName>
        <fullName evidence="2">Cytochrome B5</fullName>
    </submittedName>
</protein>
<evidence type="ECO:0000259" key="1">
    <source>
        <dbReference type="SMART" id="SM01117"/>
    </source>
</evidence>
<dbReference type="AlphaFoldDB" id="A0A9D5Q6A3"/>
<reference evidence="2" key="1">
    <citation type="submission" date="2019-11" db="EMBL/GenBank/DDBJ databases">
        <title>Microbial mats filling the niche in hypersaline microbial mats.</title>
        <authorList>
            <person name="Wong H.L."/>
            <person name="Macleod F.I."/>
            <person name="White R.A. III"/>
            <person name="Burns B.P."/>
        </authorList>
    </citation>
    <scope>NUCLEOTIDE SEQUENCE</scope>
    <source>
        <strain evidence="2">Rbin_158</strain>
    </source>
</reference>
<name>A0A9D5Q6A3_9BACT</name>
<sequence length="82" mass="9124">MGRLPKFTAEELSQYDGQNGSPAYVAYDGKVYDISHSFLWAEGDHQMSHYAGENLTHAFGRAPHTFEETLAAFPVVGVFIED</sequence>
<evidence type="ECO:0000313" key="3">
    <source>
        <dbReference type="Proteomes" id="UP000649604"/>
    </source>
</evidence>
<dbReference type="SMART" id="SM01117">
    <property type="entry name" value="Cyt-b5"/>
    <property type="match status" value="1"/>
</dbReference>
<accession>A0A9D5Q6A3</accession>
<dbReference type="InterPro" id="IPR036400">
    <property type="entry name" value="Cyt_B5-like_heme/steroid_sf"/>
</dbReference>
<dbReference type="EMBL" id="WJJP01000423">
    <property type="protein sequence ID" value="MBD3325515.1"/>
    <property type="molecule type" value="Genomic_DNA"/>
</dbReference>
<feature type="domain" description="Cytochrome b5 heme-binding" evidence="1">
    <location>
        <begin position="7"/>
        <end position="80"/>
    </location>
</feature>
<gene>
    <name evidence="2" type="ORF">GF339_13070</name>
</gene>
<dbReference type="Proteomes" id="UP000649604">
    <property type="component" value="Unassembled WGS sequence"/>
</dbReference>
<proteinExistence type="predicted"/>